<name>A0A7Z7VKG1_VIBCL</name>
<accession>A0A7Z7VKG1</accession>
<dbReference type="GO" id="GO:0004519">
    <property type="term" value="F:endonuclease activity"/>
    <property type="evidence" value="ECO:0007669"/>
    <property type="project" value="UniProtKB-KW"/>
</dbReference>
<feature type="non-terminal residue" evidence="2">
    <location>
        <position position="35"/>
    </location>
</feature>
<feature type="region of interest" description="Disordered" evidence="1">
    <location>
        <begin position="1"/>
        <end position="35"/>
    </location>
</feature>
<reference evidence="2 3" key="1">
    <citation type="submission" date="2019-02" db="EMBL/GenBank/DDBJ databases">
        <title>Genomic plasticity associated with the antimicrobial resistance in Vibrio cholerae.</title>
        <authorList>
            <person name="Verma J."/>
            <person name="Bag S."/>
            <person name="Saha B."/>
            <person name="Kumar P."/>
            <person name="Ghosh T.S."/>
            <person name="Dayal M."/>
            <person name="Senapati T."/>
            <person name="Mehra S."/>
            <person name="Dey P."/>
            <person name="Desigamani A."/>
            <person name="Kumar D."/>
            <person name="Rana P."/>
            <person name="Kumar B."/>
            <person name="Maiti T.K."/>
            <person name="Sharma N.C."/>
            <person name="Bhadra R.K."/>
            <person name="Mutreja A."/>
            <person name="Nair G.B."/>
            <person name="Ramamurthy T."/>
            <person name="Das B."/>
        </authorList>
    </citation>
    <scope>NUCLEOTIDE SEQUENCE [LARGE SCALE GENOMIC DNA]</scope>
    <source>
        <strain evidence="2 3">IDH06781</strain>
    </source>
</reference>
<comment type="caution">
    <text evidence="2">The sequence shown here is derived from an EMBL/GenBank/DDBJ whole genome shotgun (WGS) entry which is preliminary data.</text>
</comment>
<gene>
    <name evidence="2" type="ORF">EYB64_20830</name>
</gene>
<protein>
    <submittedName>
        <fullName evidence="2">Heteromeric transposase endonuclease subunit TnsA</fullName>
    </submittedName>
</protein>
<sequence length="35" mass="4016">MLDSEKPVDPQDEKKLKTRGIGSGEDYEPFIKVHE</sequence>
<keyword evidence="2" id="KW-0540">Nuclease</keyword>
<evidence type="ECO:0000313" key="2">
    <source>
        <dbReference type="EMBL" id="TBM35445.1"/>
    </source>
</evidence>
<organism evidence="2 3">
    <name type="scientific">Vibrio cholerae</name>
    <dbReference type="NCBI Taxonomy" id="666"/>
    <lineage>
        <taxon>Bacteria</taxon>
        <taxon>Pseudomonadati</taxon>
        <taxon>Pseudomonadota</taxon>
        <taxon>Gammaproteobacteria</taxon>
        <taxon>Vibrionales</taxon>
        <taxon>Vibrionaceae</taxon>
        <taxon>Vibrio</taxon>
    </lineage>
</organism>
<keyword evidence="2" id="KW-0378">Hydrolase</keyword>
<keyword evidence="2" id="KW-0255">Endonuclease</keyword>
<evidence type="ECO:0000256" key="1">
    <source>
        <dbReference type="SAM" id="MobiDB-lite"/>
    </source>
</evidence>
<dbReference type="Proteomes" id="UP000294145">
    <property type="component" value="Unassembled WGS sequence"/>
</dbReference>
<feature type="compositionally biased region" description="Basic and acidic residues" evidence="1">
    <location>
        <begin position="1"/>
        <end position="15"/>
    </location>
</feature>
<dbReference type="EMBL" id="SISP01000071">
    <property type="protein sequence ID" value="TBM35445.1"/>
    <property type="molecule type" value="Genomic_DNA"/>
</dbReference>
<evidence type="ECO:0000313" key="3">
    <source>
        <dbReference type="Proteomes" id="UP000294145"/>
    </source>
</evidence>
<proteinExistence type="predicted"/>
<dbReference type="AlphaFoldDB" id="A0A7Z7VKG1"/>